<evidence type="ECO:0000259" key="2">
    <source>
        <dbReference type="Pfam" id="PF10536"/>
    </source>
</evidence>
<protein>
    <recommendedName>
        <fullName evidence="2">Aminotransferase-like plant mobile domain-containing protein</fullName>
    </recommendedName>
</protein>
<dbReference type="GO" id="GO:0010073">
    <property type="term" value="P:meristem maintenance"/>
    <property type="evidence" value="ECO:0007669"/>
    <property type="project" value="InterPro"/>
</dbReference>
<accession>A0A9Q0HYJ2</accession>
<dbReference type="Pfam" id="PF10536">
    <property type="entry name" value="PMD"/>
    <property type="match status" value="1"/>
</dbReference>
<proteinExistence type="predicted"/>
<comment type="caution">
    <text evidence="3">The sequence shown here is derived from an EMBL/GenBank/DDBJ whole genome shotgun (WGS) entry which is preliminary data.</text>
</comment>
<dbReference type="InterPro" id="IPR019557">
    <property type="entry name" value="AminoTfrase-like_pln_mobile"/>
</dbReference>
<name>A0A9Q0HYJ2_9POAL</name>
<gene>
    <name evidence="3" type="ORF">LUZ63_002107</name>
</gene>
<dbReference type="PANTHER" id="PTHR46033">
    <property type="entry name" value="PROTEIN MAIN-LIKE 2"/>
    <property type="match status" value="1"/>
</dbReference>
<reference evidence="3" key="1">
    <citation type="journal article" date="2022" name="Cell">
        <title>Repeat-based holocentromeres influence genome architecture and karyotype evolution.</title>
        <authorList>
            <person name="Hofstatter P.G."/>
            <person name="Thangavel G."/>
            <person name="Lux T."/>
            <person name="Neumann P."/>
            <person name="Vondrak T."/>
            <person name="Novak P."/>
            <person name="Zhang M."/>
            <person name="Costa L."/>
            <person name="Castellani M."/>
            <person name="Scott A."/>
            <person name="Toegelov H."/>
            <person name="Fuchs J."/>
            <person name="Mata-Sucre Y."/>
            <person name="Dias Y."/>
            <person name="Vanzela A.L.L."/>
            <person name="Huettel B."/>
            <person name="Almeida C.C.S."/>
            <person name="Simkova H."/>
            <person name="Souza G."/>
            <person name="Pedrosa-Harand A."/>
            <person name="Macas J."/>
            <person name="Mayer K.F.X."/>
            <person name="Houben A."/>
            <person name="Marques A."/>
        </authorList>
    </citation>
    <scope>NUCLEOTIDE SEQUENCE</scope>
    <source>
        <strain evidence="3">RhyBre1mFocal</strain>
    </source>
</reference>
<dbReference type="EMBL" id="JAMQYH010000001">
    <property type="protein sequence ID" value="KAJ1702328.1"/>
    <property type="molecule type" value="Genomic_DNA"/>
</dbReference>
<evidence type="ECO:0000313" key="4">
    <source>
        <dbReference type="Proteomes" id="UP001151287"/>
    </source>
</evidence>
<feature type="region of interest" description="Disordered" evidence="1">
    <location>
        <begin position="1"/>
        <end position="47"/>
    </location>
</feature>
<keyword evidence="4" id="KW-1185">Reference proteome</keyword>
<dbReference type="PANTHER" id="PTHR46033:SF71">
    <property type="entry name" value="OS11G0534500 PROTEIN"/>
    <property type="match status" value="1"/>
</dbReference>
<sequence length="363" mass="41011">MSSAQDKAGPSGSSPPPTEGPSQPASQARARRRRHRTARPNPYNVNPVERQGIEENQQVLFLANHEHIVGLFYQEREDHLELRSHKRSIELDDRIEGRLMKLGLIHILKVKHVNIDMPLLKAMVEFWRPETHTFHFPVGEMTVTLKDVAFIYGLRTEGIPVRGNTKGPWEEKIRAQLFPHANLGNWARETSEEAGARRNIKLKWLRENCGRVPAPGASDDELDRYTRAVAVELFGTLMFPDISQNSVPAYYLELVSGNLNEVPDINWGGATLASLYRGLDRAAMRFKTVTGPLMLLLFWAWSYLPVCRPTVAPITDLGQPSIDSCVPFGRKWGETRSFLGSHHRGPVENARDQIAVLDMEDVN</sequence>
<feature type="domain" description="Aminotransferase-like plant mobile" evidence="2">
    <location>
        <begin position="103"/>
        <end position="362"/>
    </location>
</feature>
<evidence type="ECO:0000313" key="3">
    <source>
        <dbReference type="EMBL" id="KAJ1702328.1"/>
    </source>
</evidence>
<evidence type="ECO:0000256" key="1">
    <source>
        <dbReference type="SAM" id="MobiDB-lite"/>
    </source>
</evidence>
<organism evidence="3 4">
    <name type="scientific">Rhynchospora breviuscula</name>
    <dbReference type="NCBI Taxonomy" id="2022672"/>
    <lineage>
        <taxon>Eukaryota</taxon>
        <taxon>Viridiplantae</taxon>
        <taxon>Streptophyta</taxon>
        <taxon>Embryophyta</taxon>
        <taxon>Tracheophyta</taxon>
        <taxon>Spermatophyta</taxon>
        <taxon>Magnoliopsida</taxon>
        <taxon>Liliopsida</taxon>
        <taxon>Poales</taxon>
        <taxon>Cyperaceae</taxon>
        <taxon>Cyperoideae</taxon>
        <taxon>Rhynchosporeae</taxon>
        <taxon>Rhynchospora</taxon>
    </lineage>
</organism>
<feature type="compositionally biased region" description="Basic residues" evidence="1">
    <location>
        <begin position="29"/>
        <end position="38"/>
    </location>
</feature>
<dbReference type="InterPro" id="IPR044824">
    <property type="entry name" value="MAIN-like"/>
</dbReference>
<dbReference type="OrthoDB" id="784956at2759"/>
<dbReference type="Proteomes" id="UP001151287">
    <property type="component" value="Unassembled WGS sequence"/>
</dbReference>
<dbReference type="AlphaFoldDB" id="A0A9Q0HYJ2"/>